<sequence length="260" mass="27273">MTPTHSSSLPSLLGVFGHPDDESLLAGGVLAQHAAAGAATAVVTAPWAPDSHRADELADALAILGAGKPRMLGLADARVPDSAPGRPRLCDAPLDEVVEGIVEHIRAVRPQVIITHDAYGQLTGHPDHVRTHQATVIAFHAAGLEHRYPQAGAPWRPAALYAATHPHSAVDTLGALLTAVGKKVLSVPDEHVTATVDVTVWSEQKMAAISARRSEAARERSLPGILARLSAPARESINATEFYTRLDAAPGPVGQRQLTV</sequence>
<evidence type="ECO:0000313" key="2">
    <source>
        <dbReference type="EMBL" id="MBP2034705.1"/>
    </source>
</evidence>
<dbReference type="Gene3D" id="3.40.50.10320">
    <property type="entry name" value="LmbE-like"/>
    <property type="match status" value="1"/>
</dbReference>
<dbReference type="GO" id="GO:0035595">
    <property type="term" value="F:N-acetylglucosaminylinositol deacetylase activity"/>
    <property type="evidence" value="ECO:0007669"/>
    <property type="project" value="UniProtKB-EC"/>
</dbReference>
<organism evidence="2 3">
    <name type="scientific">Streptomyces avidinii</name>
    <dbReference type="NCBI Taxonomy" id="1895"/>
    <lineage>
        <taxon>Bacteria</taxon>
        <taxon>Bacillati</taxon>
        <taxon>Actinomycetota</taxon>
        <taxon>Actinomycetes</taxon>
        <taxon>Kitasatosporales</taxon>
        <taxon>Streptomycetaceae</taxon>
        <taxon>Streptomyces</taxon>
    </lineage>
</organism>
<evidence type="ECO:0000256" key="1">
    <source>
        <dbReference type="ARBA" id="ARBA00022833"/>
    </source>
</evidence>
<dbReference type="InterPro" id="IPR024078">
    <property type="entry name" value="LmbE-like_dom_sf"/>
</dbReference>
<dbReference type="EMBL" id="JAGGLQ010000001">
    <property type="protein sequence ID" value="MBP2034705.1"/>
    <property type="molecule type" value="Genomic_DNA"/>
</dbReference>
<dbReference type="PANTHER" id="PTHR12993">
    <property type="entry name" value="N-ACETYLGLUCOSAMINYL-PHOSPHATIDYLINOSITOL DE-N-ACETYLASE-RELATED"/>
    <property type="match status" value="1"/>
</dbReference>
<gene>
    <name evidence="2" type="ORF">J2Z77_000489</name>
</gene>
<keyword evidence="2" id="KW-0378">Hydrolase</keyword>
<dbReference type="SUPFAM" id="SSF102588">
    <property type="entry name" value="LmbE-like"/>
    <property type="match status" value="1"/>
</dbReference>
<keyword evidence="3" id="KW-1185">Reference proteome</keyword>
<dbReference type="EC" id="3.5.1.103" evidence="2"/>
<keyword evidence="1" id="KW-0862">Zinc</keyword>
<evidence type="ECO:0000313" key="3">
    <source>
        <dbReference type="Proteomes" id="UP001519310"/>
    </source>
</evidence>
<dbReference type="Pfam" id="PF02585">
    <property type="entry name" value="PIG-L"/>
    <property type="match status" value="1"/>
</dbReference>
<protein>
    <submittedName>
        <fullName evidence="2">N-acetyl-1-D-myo-inositol-2-amino-2-deoxy-alpha-D-glucopyranoside deacetylase</fullName>
        <ecNumber evidence="2">3.5.1.103</ecNumber>
    </submittedName>
</protein>
<dbReference type="Proteomes" id="UP001519310">
    <property type="component" value="Unassembled WGS sequence"/>
</dbReference>
<reference evidence="2 3" key="1">
    <citation type="submission" date="2021-03" db="EMBL/GenBank/DDBJ databases">
        <title>Genomic Encyclopedia of Type Strains, Phase IV (KMG-IV): sequencing the most valuable type-strain genomes for metagenomic binning, comparative biology and taxonomic classification.</title>
        <authorList>
            <person name="Goeker M."/>
        </authorList>
    </citation>
    <scope>NUCLEOTIDE SEQUENCE [LARGE SCALE GENOMIC DNA]</scope>
    <source>
        <strain evidence="2 3">DSM 40526</strain>
    </source>
</reference>
<dbReference type="RefSeq" id="WP_189965335.1">
    <property type="nucleotide sequence ID" value="NZ_BMVL01000002.1"/>
</dbReference>
<name>A0ABS4KXD8_STRAV</name>
<dbReference type="InterPro" id="IPR003737">
    <property type="entry name" value="GlcNAc_PI_deacetylase-related"/>
</dbReference>
<proteinExistence type="predicted"/>
<accession>A0ABS4KXD8</accession>
<dbReference type="PANTHER" id="PTHR12993:SF11">
    <property type="entry name" value="N-ACETYLGLUCOSAMINYL-PHOSPHATIDYLINOSITOL DE-N-ACETYLASE"/>
    <property type="match status" value="1"/>
</dbReference>
<comment type="caution">
    <text evidence="2">The sequence shown here is derived from an EMBL/GenBank/DDBJ whole genome shotgun (WGS) entry which is preliminary data.</text>
</comment>